<dbReference type="InterPro" id="IPR038770">
    <property type="entry name" value="Na+/solute_symporter_sf"/>
</dbReference>
<evidence type="ECO:0000256" key="6">
    <source>
        <dbReference type="ARBA" id="ARBA00023065"/>
    </source>
</evidence>
<evidence type="ECO:0000256" key="8">
    <source>
        <dbReference type="SAM" id="MobiDB-lite"/>
    </source>
</evidence>
<evidence type="ECO:0000256" key="2">
    <source>
        <dbReference type="ARBA" id="ARBA00022448"/>
    </source>
</evidence>
<dbReference type="AlphaFoldDB" id="A0A6J7SPE4"/>
<dbReference type="Gene3D" id="1.20.1530.20">
    <property type="match status" value="1"/>
</dbReference>
<feature type="transmembrane region" description="Helical" evidence="9">
    <location>
        <begin position="217"/>
        <end position="234"/>
    </location>
</feature>
<keyword evidence="5 9" id="KW-1133">Transmembrane helix</keyword>
<protein>
    <submittedName>
        <fullName evidence="11">Unannotated protein</fullName>
    </submittedName>
</protein>
<gene>
    <name evidence="11" type="ORF">UFOPK4173_02103</name>
</gene>
<keyword evidence="6" id="KW-0406">Ion transport</keyword>
<dbReference type="PANTHER" id="PTHR43562">
    <property type="entry name" value="NAPA-TYPE SODIUM/HYDROGEN ANTIPORTER"/>
    <property type="match status" value="1"/>
</dbReference>
<feature type="transmembrane region" description="Helical" evidence="9">
    <location>
        <begin position="58"/>
        <end position="77"/>
    </location>
</feature>
<keyword evidence="3" id="KW-0050">Antiport</keyword>
<dbReference type="Pfam" id="PF00999">
    <property type="entry name" value="Na_H_Exchanger"/>
    <property type="match status" value="1"/>
</dbReference>
<feature type="transmembrane region" description="Helical" evidence="9">
    <location>
        <begin position="89"/>
        <end position="109"/>
    </location>
</feature>
<dbReference type="GO" id="GO:0016020">
    <property type="term" value="C:membrane"/>
    <property type="evidence" value="ECO:0007669"/>
    <property type="project" value="UniProtKB-SubCell"/>
</dbReference>
<feature type="transmembrane region" description="Helical" evidence="9">
    <location>
        <begin position="6"/>
        <end position="26"/>
    </location>
</feature>
<dbReference type="InterPro" id="IPR006153">
    <property type="entry name" value="Cation/H_exchanger_TM"/>
</dbReference>
<feature type="transmembrane region" description="Helical" evidence="9">
    <location>
        <begin position="148"/>
        <end position="172"/>
    </location>
</feature>
<dbReference type="GO" id="GO:1902600">
    <property type="term" value="P:proton transmembrane transport"/>
    <property type="evidence" value="ECO:0007669"/>
    <property type="project" value="InterPro"/>
</dbReference>
<feature type="domain" description="Cation/H+ exchanger transmembrane" evidence="10">
    <location>
        <begin position="15"/>
        <end position="380"/>
    </location>
</feature>
<dbReference type="EMBL" id="CAFBPW010000372">
    <property type="protein sequence ID" value="CAB5042260.1"/>
    <property type="molecule type" value="Genomic_DNA"/>
</dbReference>
<keyword evidence="2" id="KW-0813">Transport</keyword>
<organism evidence="11">
    <name type="scientific">freshwater metagenome</name>
    <dbReference type="NCBI Taxonomy" id="449393"/>
    <lineage>
        <taxon>unclassified sequences</taxon>
        <taxon>metagenomes</taxon>
        <taxon>ecological metagenomes</taxon>
    </lineage>
</organism>
<evidence type="ECO:0000256" key="9">
    <source>
        <dbReference type="SAM" id="Phobius"/>
    </source>
</evidence>
<evidence type="ECO:0000256" key="5">
    <source>
        <dbReference type="ARBA" id="ARBA00022989"/>
    </source>
</evidence>
<name>A0A6J7SPE4_9ZZZZ</name>
<keyword evidence="7 9" id="KW-0472">Membrane</keyword>
<comment type="subcellular location">
    <subcellularLocation>
        <location evidence="1">Membrane</location>
        <topology evidence="1">Multi-pass membrane protein</topology>
    </subcellularLocation>
</comment>
<feature type="transmembrane region" description="Helical" evidence="9">
    <location>
        <begin position="333"/>
        <end position="352"/>
    </location>
</feature>
<keyword evidence="4 9" id="KW-0812">Transmembrane</keyword>
<evidence type="ECO:0000256" key="3">
    <source>
        <dbReference type="ARBA" id="ARBA00022449"/>
    </source>
</evidence>
<proteinExistence type="predicted"/>
<dbReference type="PANTHER" id="PTHR43562:SF1">
    <property type="entry name" value="NA(+)_H(+) ANTIPORTER YJBQ-RELATED"/>
    <property type="match status" value="1"/>
</dbReference>
<sequence length="412" mass="42937">MEQTAAQALLIIMAAAVLAPILAELLRKWRIPSVLFELLLGILIGPAVLGWVEVDQFVGGLTELGLAMLFFMAGYEINFSKLKGKPVKLGAIGWGISLAIALAVGVGLAQSGVVISSLLIGLALTTTAIGTLMPMLRDRGLLQSSFGAYILAAGAIGEFGPVIAITILLGPSEPGSELLLLLAFAAIAAMVAAIASRPQPPAVIELMRKHLSTSSQLPVRILLLTLTGLVLLATTLGLDNLLGAFAAGIIAKIALNKEQEEALEPKLEAIGFGFLIPVFFVVSGVKFDLDSLLSSPSTLLKVPVFLVMMLIIRGVPALFLYRKELTVRQRSALSLLQATALPLLVVITQIGLKSGQMRPGNAAALVGAGMLSVLIFPLAGFAVLGKVEGAEPVDQTPAPPGESEALGQISDH</sequence>
<feature type="transmembrane region" description="Helical" evidence="9">
    <location>
        <begin position="364"/>
        <end position="384"/>
    </location>
</feature>
<evidence type="ECO:0000313" key="11">
    <source>
        <dbReference type="EMBL" id="CAB5042260.1"/>
    </source>
</evidence>
<feature type="region of interest" description="Disordered" evidence="8">
    <location>
        <begin position="392"/>
        <end position="412"/>
    </location>
</feature>
<dbReference type="GO" id="GO:0015297">
    <property type="term" value="F:antiporter activity"/>
    <property type="evidence" value="ECO:0007669"/>
    <property type="project" value="UniProtKB-KW"/>
</dbReference>
<feature type="transmembrane region" description="Helical" evidence="9">
    <location>
        <begin position="115"/>
        <end position="136"/>
    </location>
</feature>
<feature type="transmembrane region" description="Helical" evidence="9">
    <location>
        <begin position="299"/>
        <end position="321"/>
    </location>
</feature>
<feature type="transmembrane region" description="Helical" evidence="9">
    <location>
        <begin position="178"/>
        <end position="196"/>
    </location>
</feature>
<evidence type="ECO:0000256" key="7">
    <source>
        <dbReference type="ARBA" id="ARBA00023136"/>
    </source>
</evidence>
<accession>A0A6J7SPE4</accession>
<feature type="transmembrane region" description="Helical" evidence="9">
    <location>
        <begin position="33"/>
        <end position="52"/>
    </location>
</feature>
<evidence type="ECO:0000256" key="1">
    <source>
        <dbReference type="ARBA" id="ARBA00004141"/>
    </source>
</evidence>
<reference evidence="11" key="1">
    <citation type="submission" date="2020-05" db="EMBL/GenBank/DDBJ databases">
        <authorList>
            <person name="Chiriac C."/>
            <person name="Salcher M."/>
            <person name="Ghai R."/>
            <person name="Kavagutti S V."/>
        </authorList>
    </citation>
    <scope>NUCLEOTIDE SEQUENCE</scope>
</reference>
<evidence type="ECO:0000259" key="10">
    <source>
        <dbReference type="Pfam" id="PF00999"/>
    </source>
</evidence>
<evidence type="ECO:0000256" key="4">
    <source>
        <dbReference type="ARBA" id="ARBA00022692"/>
    </source>
</evidence>